<evidence type="ECO:0000313" key="3">
    <source>
        <dbReference type="Proteomes" id="UP000030185"/>
    </source>
</evidence>
<feature type="transmembrane region" description="Helical" evidence="1">
    <location>
        <begin position="20"/>
        <end position="39"/>
    </location>
</feature>
<dbReference type="AlphaFoldDB" id="A0A098L8W5"/>
<dbReference type="EMBL" id="BBLT01000001">
    <property type="protein sequence ID" value="GAL83285.1"/>
    <property type="molecule type" value="Genomic_DNA"/>
</dbReference>
<proteinExistence type="predicted"/>
<protein>
    <submittedName>
        <fullName evidence="2">Uncharacterized protein</fullName>
    </submittedName>
</protein>
<evidence type="ECO:0000313" key="2">
    <source>
        <dbReference type="EMBL" id="GAL83285.1"/>
    </source>
</evidence>
<dbReference type="STRING" id="153721.MYP_511"/>
<sequence>MKIIKSLDYILKKRENYKMLLIPVLFLIFECSVALILNWELFGERYKVSEKTFLTEASVSVHNPLIVIKPIHSDRVTNPFGIEEARGFISFHSPKAAIKAVVYILSLLCSFLGIFIAVLWIKRFYGQNSINIRWELWPAACIMAHITFYLIASGNFNNIF</sequence>
<keyword evidence="3" id="KW-1185">Reference proteome</keyword>
<feature type="transmembrane region" description="Helical" evidence="1">
    <location>
        <begin position="100"/>
        <end position="122"/>
    </location>
</feature>
<keyword evidence="1" id="KW-0472">Membrane</keyword>
<evidence type="ECO:0000256" key="1">
    <source>
        <dbReference type="SAM" id="Phobius"/>
    </source>
</evidence>
<keyword evidence="1" id="KW-0812">Transmembrane</keyword>
<reference evidence="2 3" key="1">
    <citation type="submission" date="2014-09" db="EMBL/GenBank/DDBJ databases">
        <title>Sporocytophaga myxococcoides PG-01 genome sequencing.</title>
        <authorList>
            <person name="Liu L."/>
            <person name="Gao P.J."/>
            <person name="Chen G.J."/>
            <person name="Wang L.S."/>
        </authorList>
    </citation>
    <scope>NUCLEOTIDE SEQUENCE [LARGE SCALE GENOMIC DNA]</scope>
    <source>
        <strain evidence="2 3">PG-01</strain>
    </source>
</reference>
<gene>
    <name evidence="2" type="ORF">MYP_511</name>
</gene>
<comment type="caution">
    <text evidence="2">The sequence shown here is derived from an EMBL/GenBank/DDBJ whole genome shotgun (WGS) entry which is preliminary data.</text>
</comment>
<feature type="transmembrane region" description="Helical" evidence="1">
    <location>
        <begin position="134"/>
        <end position="152"/>
    </location>
</feature>
<name>A0A098L8W5_9BACT</name>
<organism evidence="2 3">
    <name type="scientific">Sporocytophaga myxococcoides</name>
    <dbReference type="NCBI Taxonomy" id="153721"/>
    <lineage>
        <taxon>Bacteria</taxon>
        <taxon>Pseudomonadati</taxon>
        <taxon>Bacteroidota</taxon>
        <taxon>Cytophagia</taxon>
        <taxon>Cytophagales</taxon>
        <taxon>Cytophagaceae</taxon>
        <taxon>Sporocytophaga</taxon>
    </lineage>
</organism>
<dbReference type="RefSeq" id="WP_156140261.1">
    <property type="nucleotide sequence ID" value="NZ_BBLT01000001.1"/>
</dbReference>
<keyword evidence="1" id="KW-1133">Transmembrane helix</keyword>
<dbReference type="Proteomes" id="UP000030185">
    <property type="component" value="Unassembled WGS sequence"/>
</dbReference>
<dbReference type="OrthoDB" id="9822953at2"/>
<accession>A0A098L8W5</accession>